<accession>B8MSH8</accession>
<protein>
    <recommendedName>
        <fullName evidence="4">Myb-like domain-containing protein</fullName>
    </recommendedName>
</protein>
<sequence>MALPDQGLSLRCMPEIATSAPVLEDSTLSDIATLSSASGSPTVSPGQTQQTLSTSIPQPLDPRESSSPIESIESQDILEDFILATLYLSEEFSNSLQNEAVCISSPPPQPVVTPALSHCLDPLQGSPDWSASHDQSHCASQVAEDRDVSVFNNENDAKHVFNIDRDESSEYSRPAKRLKRGHILDTISSTSQETVPRLSPESPLTRQPETPQQEANPESESIPVQGFLKLRYIGSEVVYCLELSQSHVSSLFAGGQTKGTRPSRQEGFSTFRSRKFSPEEDAFIVELKSKNYSWGMIEDRFAQQFPYRSKVSLQVHYCTKLKKLKEKTQISSTTAVLL</sequence>
<keyword evidence="3" id="KW-1185">Reference proteome</keyword>
<dbReference type="OrthoDB" id="4369561at2759"/>
<dbReference type="AlphaFoldDB" id="B8MSH8"/>
<dbReference type="Proteomes" id="UP000001745">
    <property type="component" value="Unassembled WGS sequence"/>
</dbReference>
<dbReference type="RefSeq" id="XP_002487660.1">
    <property type="nucleotide sequence ID" value="XM_002487615.1"/>
</dbReference>
<feature type="compositionally biased region" description="Polar residues" evidence="1">
    <location>
        <begin position="34"/>
        <end position="57"/>
    </location>
</feature>
<dbReference type="GeneID" id="8108701"/>
<evidence type="ECO:0000313" key="2">
    <source>
        <dbReference type="EMBL" id="EED12006.1"/>
    </source>
</evidence>
<name>B8MSH8_TALSN</name>
<dbReference type="VEuPathDB" id="FungiDB:TSTA_000780"/>
<evidence type="ECO:0000256" key="1">
    <source>
        <dbReference type="SAM" id="MobiDB-lite"/>
    </source>
</evidence>
<dbReference type="PhylomeDB" id="B8MSH8"/>
<feature type="region of interest" description="Disordered" evidence="1">
    <location>
        <begin position="165"/>
        <end position="221"/>
    </location>
</feature>
<feature type="region of interest" description="Disordered" evidence="1">
    <location>
        <begin position="34"/>
        <end position="72"/>
    </location>
</feature>
<proteinExistence type="predicted"/>
<evidence type="ECO:0008006" key="4">
    <source>
        <dbReference type="Google" id="ProtNLM"/>
    </source>
</evidence>
<dbReference type="InParanoid" id="B8MSH8"/>
<gene>
    <name evidence="2" type="ORF">TSTA_000780</name>
</gene>
<dbReference type="HOGENOM" id="CLU_821775_0_0_1"/>
<dbReference type="OMA" id="HENSHTS"/>
<evidence type="ECO:0000313" key="3">
    <source>
        <dbReference type="Proteomes" id="UP000001745"/>
    </source>
</evidence>
<dbReference type="EMBL" id="EQ962660">
    <property type="protein sequence ID" value="EED12006.1"/>
    <property type="molecule type" value="Genomic_DNA"/>
</dbReference>
<reference evidence="3" key="1">
    <citation type="journal article" date="2015" name="Genome Announc.">
        <title>Genome sequence of the AIDS-associated pathogen Penicillium marneffei (ATCC18224) and its near taxonomic relative Talaromyces stipitatus (ATCC10500).</title>
        <authorList>
            <person name="Nierman W.C."/>
            <person name="Fedorova-Abrams N.D."/>
            <person name="Andrianopoulos A."/>
        </authorList>
    </citation>
    <scope>NUCLEOTIDE SEQUENCE [LARGE SCALE GENOMIC DNA]</scope>
    <source>
        <strain evidence="3">ATCC 10500 / CBS 375.48 / QM 6759 / NRRL 1006</strain>
    </source>
</reference>
<organism evidence="2 3">
    <name type="scientific">Talaromyces stipitatus (strain ATCC 10500 / CBS 375.48 / QM 6759 / NRRL 1006)</name>
    <name type="common">Penicillium stipitatum</name>
    <dbReference type="NCBI Taxonomy" id="441959"/>
    <lineage>
        <taxon>Eukaryota</taxon>
        <taxon>Fungi</taxon>
        <taxon>Dikarya</taxon>
        <taxon>Ascomycota</taxon>
        <taxon>Pezizomycotina</taxon>
        <taxon>Eurotiomycetes</taxon>
        <taxon>Eurotiomycetidae</taxon>
        <taxon>Eurotiales</taxon>
        <taxon>Trichocomaceae</taxon>
        <taxon>Talaromyces</taxon>
        <taxon>Talaromyces sect. Talaromyces</taxon>
    </lineage>
</organism>
<feature type="compositionally biased region" description="Polar residues" evidence="1">
    <location>
        <begin position="202"/>
        <end position="219"/>
    </location>
</feature>